<evidence type="ECO:0000256" key="2">
    <source>
        <dbReference type="ARBA" id="ARBA00022679"/>
    </source>
</evidence>
<evidence type="ECO:0000313" key="4">
    <source>
        <dbReference type="EMBL" id="CAB4547204.1"/>
    </source>
</evidence>
<keyword evidence="1" id="KW-0489">Methyltransferase</keyword>
<dbReference type="Pfam" id="PF05175">
    <property type="entry name" value="MTS"/>
    <property type="match status" value="1"/>
</dbReference>
<feature type="domain" description="Methyltransferase small" evidence="3">
    <location>
        <begin position="29"/>
        <end position="196"/>
    </location>
</feature>
<dbReference type="PANTHER" id="PTHR47816:SF4">
    <property type="entry name" value="RIBOSOMAL RNA SMALL SUBUNIT METHYLTRANSFERASE C"/>
    <property type="match status" value="1"/>
</dbReference>
<dbReference type="SUPFAM" id="SSF53335">
    <property type="entry name" value="S-adenosyl-L-methionine-dependent methyltransferases"/>
    <property type="match status" value="1"/>
</dbReference>
<dbReference type="CDD" id="cd02440">
    <property type="entry name" value="AdoMet_MTases"/>
    <property type="match status" value="1"/>
</dbReference>
<evidence type="ECO:0000259" key="3">
    <source>
        <dbReference type="Pfam" id="PF05175"/>
    </source>
</evidence>
<dbReference type="EMBL" id="CAEZSN010000100">
    <property type="protein sequence ID" value="CAB4547204.1"/>
    <property type="molecule type" value="Genomic_DNA"/>
</dbReference>
<organism evidence="4">
    <name type="scientific">freshwater metagenome</name>
    <dbReference type="NCBI Taxonomy" id="449393"/>
    <lineage>
        <taxon>unclassified sequences</taxon>
        <taxon>metagenomes</taxon>
        <taxon>ecological metagenomes</taxon>
    </lineage>
</organism>
<dbReference type="PANTHER" id="PTHR47816">
    <property type="entry name" value="RIBOSOMAL RNA SMALL SUBUNIT METHYLTRANSFERASE C"/>
    <property type="match status" value="1"/>
</dbReference>
<dbReference type="InterPro" id="IPR007848">
    <property type="entry name" value="Small_mtfrase_dom"/>
</dbReference>
<dbReference type="AlphaFoldDB" id="A0A6J6C7U6"/>
<name>A0A6J6C7U6_9ZZZZ</name>
<evidence type="ECO:0000256" key="1">
    <source>
        <dbReference type="ARBA" id="ARBA00022603"/>
    </source>
</evidence>
<sequence>MPQAHYFSNEPIGEFRPKTIEVTLAGKKVSVQTAGGIFSPDHVDTGTAVLLELLDEAPKLGDVLDIGCGWGPIALSIALARPHVTVWAVDVNERALELTRMNAALLGVTNIKICKPEEVPASLKFAGIWSNPPIRVGKEALHEILKTWLPRLLSGAESYLVVQKNLGADSLLRWLQDTLPKKFSCLKVDNSKQFRVIRVTHKN</sequence>
<protein>
    <submittedName>
        <fullName evidence="4">Unannotated protein</fullName>
    </submittedName>
</protein>
<dbReference type="GO" id="GO:0008757">
    <property type="term" value="F:S-adenosylmethionine-dependent methyltransferase activity"/>
    <property type="evidence" value="ECO:0007669"/>
    <property type="project" value="InterPro"/>
</dbReference>
<proteinExistence type="predicted"/>
<dbReference type="GO" id="GO:0032259">
    <property type="term" value="P:methylation"/>
    <property type="evidence" value="ECO:0007669"/>
    <property type="project" value="UniProtKB-KW"/>
</dbReference>
<gene>
    <name evidence="4" type="ORF">UFOPK1433_00876</name>
</gene>
<dbReference type="InterPro" id="IPR046977">
    <property type="entry name" value="RsmC/RlmG"/>
</dbReference>
<dbReference type="Gene3D" id="3.40.50.150">
    <property type="entry name" value="Vaccinia Virus protein VP39"/>
    <property type="match status" value="1"/>
</dbReference>
<accession>A0A6J6C7U6</accession>
<keyword evidence="2" id="KW-0808">Transferase</keyword>
<reference evidence="4" key="1">
    <citation type="submission" date="2020-05" db="EMBL/GenBank/DDBJ databases">
        <authorList>
            <person name="Chiriac C."/>
            <person name="Salcher M."/>
            <person name="Ghai R."/>
            <person name="Kavagutti S V."/>
        </authorList>
    </citation>
    <scope>NUCLEOTIDE SEQUENCE</scope>
</reference>
<dbReference type="InterPro" id="IPR029063">
    <property type="entry name" value="SAM-dependent_MTases_sf"/>
</dbReference>